<accession>A0A7J6KUD8</accession>
<keyword evidence="3" id="KW-1185">Reference proteome</keyword>
<evidence type="ECO:0000313" key="2">
    <source>
        <dbReference type="EMBL" id="KAF4650106.1"/>
    </source>
</evidence>
<keyword evidence="1" id="KW-1133">Transmembrane helix</keyword>
<dbReference type="EMBL" id="JAAPAO010001342">
    <property type="protein sequence ID" value="KAF4650106.1"/>
    <property type="molecule type" value="Genomic_DNA"/>
</dbReference>
<organism evidence="2 3">
    <name type="scientific">Perkinsus chesapeaki</name>
    <name type="common">Clam parasite</name>
    <name type="synonym">Perkinsus andrewsi</name>
    <dbReference type="NCBI Taxonomy" id="330153"/>
    <lineage>
        <taxon>Eukaryota</taxon>
        <taxon>Sar</taxon>
        <taxon>Alveolata</taxon>
        <taxon>Perkinsozoa</taxon>
        <taxon>Perkinsea</taxon>
        <taxon>Perkinsida</taxon>
        <taxon>Perkinsidae</taxon>
        <taxon>Perkinsus</taxon>
    </lineage>
</organism>
<keyword evidence="1" id="KW-0812">Transmembrane</keyword>
<protein>
    <submittedName>
        <fullName evidence="2">Uncharacterized protein</fullName>
    </submittedName>
</protein>
<evidence type="ECO:0000313" key="3">
    <source>
        <dbReference type="Proteomes" id="UP000591131"/>
    </source>
</evidence>
<sequence>MASYLLQKEFGVPDSLFGYHANERSKVSERWFAVVMSFVFTVMAAYIVMSAGLLLCMPKIIEHYTSQWTLELRDLRLGPDPASFEAPSENSSCLTSGSDKYVDISFVLTIADKPSWLEMNVIEIKVQYPDWFWNVIRPKTAYSGNRTQILVNERVLADHVRGPEYRQLWQMVESEQLTELQLSLTAEFSIFGQRSPSLLNWEPTFATLTSSHFAPGDSGGWCEGILALYWAEISDWNVPSNMIGSCDLL</sequence>
<evidence type="ECO:0000256" key="1">
    <source>
        <dbReference type="SAM" id="Phobius"/>
    </source>
</evidence>
<name>A0A7J6KUD8_PERCH</name>
<gene>
    <name evidence="2" type="ORF">FOL47_001450</name>
</gene>
<comment type="caution">
    <text evidence="2">The sequence shown here is derived from an EMBL/GenBank/DDBJ whole genome shotgun (WGS) entry which is preliminary data.</text>
</comment>
<keyword evidence="1" id="KW-0472">Membrane</keyword>
<proteinExistence type="predicted"/>
<dbReference type="AlphaFoldDB" id="A0A7J6KUD8"/>
<reference evidence="2 3" key="1">
    <citation type="submission" date="2020-04" db="EMBL/GenBank/DDBJ databases">
        <title>Perkinsus chesapeaki whole genome sequence.</title>
        <authorList>
            <person name="Bogema D.R."/>
        </authorList>
    </citation>
    <scope>NUCLEOTIDE SEQUENCE [LARGE SCALE GENOMIC DNA]</scope>
    <source>
        <strain evidence="2">ATCC PRA-425</strain>
    </source>
</reference>
<feature type="transmembrane region" description="Helical" evidence="1">
    <location>
        <begin position="31"/>
        <end position="56"/>
    </location>
</feature>
<dbReference type="Proteomes" id="UP000591131">
    <property type="component" value="Unassembled WGS sequence"/>
</dbReference>